<gene>
    <name evidence="4" type="ORF">FLL45_03955</name>
</gene>
<dbReference type="PANTHER" id="PTHR12756">
    <property type="entry name" value="CYTOSOLIC CARBOXYPEPTIDASE"/>
    <property type="match status" value="1"/>
</dbReference>
<dbReference type="RefSeq" id="WP_142888473.1">
    <property type="nucleotide sequence ID" value="NZ_VIKR01000001.1"/>
</dbReference>
<comment type="caution">
    <text evidence="4">The sequence shown here is derived from an EMBL/GenBank/DDBJ whole genome shotgun (WGS) entry which is preliminary data.</text>
</comment>
<keyword evidence="4" id="KW-0378">Hydrolase</keyword>
<keyword evidence="4" id="KW-0121">Carboxypeptidase</keyword>
<protein>
    <submittedName>
        <fullName evidence="4">Carboxypeptidase family protein</fullName>
    </submittedName>
</protein>
<organism evidence="4 5">
    <name type="scientific">Aliikangiella marina</name>
    <dbReference type="NCBI Taxonomy" id="1712262"/>
    <lineage>
        <taxon>Bacteria</taxon>
        <taxon>Pseudomonadati</taxon>
        <taxon>Pseudomonadota</taxon>
        <taxon>Gammaproteobacteria</taxon>
        <taxon>Oceanospirillales</taxon>
        <taxon>Pleioneaceae</taxon>
        <taxon>Aliikangiella</taxon>
    </lineage>
</organism>
<dbReference type="SUPFAM" id="SSF53187">
    <property type="entry name" value="Zn-dependent exopeptidases"/>
    <property type="match status" value="1"/>
</dbReference>
<dbReference type="OrthoDB" id="5490902at2"/>
<dbReference type="InterPro" id="IPR050821">
    <property type="entry name" value="Cytosolic_carboxypeptidase"/>
</dbReference>
<proteinExistence type="inferred from homology"/>
<dbReference type="AlphaFoldDB" id="A0A545TIS4"/>
<dbReference type="Pfam" id="PF18027">
    <property type="entry name" value="Pepdidase_M14_N"/>
    <property type="match status" value="1"/>
</dbReference>
<dbReference type="Pfam" id="PF00246">
    <property type="entry name" value="Peptidase_M14"/>
    <property type="match status" value="1"/>
</dbReference>
<dbReference type="Gene3D" id="3.40.630.10">
    <property type="entry name" value="Zn peptidases"/>
    <property type="match status" value="1"/>
</dbReference>
<dbReference type="CDD" id="cd06234">
    <property type="entry name" value="M14_PaCCP-like"/>
    <property type="match status" value="1"/>
</dbReference>
<evidence type="ECO:0000313" key="4">
    <source>
        <dbReference type="EMBL" id="TQV77113.1"/>
    </source>
</evidence>
<evidence type="ECO:0000259" key="3">
    <source>
        <dbReference type="PROSITE" id="PS52035"/>
    </source>
</evidence>
<evidence type="ECO:0000256" key="2">
    <source>
        <dbReference type="PROSITE-ProRule" id="PRU01379"/>
    </source>
</evidence>
<reference evidence="4 5" key="1">
    <citation type="submission" date="2019-06" db="EMBL/GenBank/DDBJ databases">
        <title>Draft genome of Aliikangiella marina GYP-15.</title>
        <authorList>
            <person name="Wang G."/>
        </authorList>
    </citation>
    <scope>NUCLEOTIDE SEQUENCE [LARGE SCALE GENOMIC DNA]</scope>
    <source>
        <strain evidence="4 5">GYP-15</strain>
    </source>
</reference>
<keyword evidence="4" id="KW-0645">Protease</keyword>
<feature type="domain" description="Peptidase M14" evidence="3">
    <location>
        <begin position="108"/>
        <end position="374"/>
    </location>
</feature>
<name>A0A545TIS4_9GAMM</name>
<dbReference type="Proteomes" id="UP000317839">
    <property type="component" value="Unassembled WGS sequence"/>
</dbReference>
<feature type="active site" description="Proton donor/acceptor" evidence="2">
    <location>
        <position position="335"/>
    </location>
</feature>
<evidence type="ECO:0000256" key="1">
    <source>
        <dbReference type="ARBA" id="ARBA00001947"/>
    </source>
</evidence>
<evidence type="ECO:0000313" key="5">
    <source>
        <dbReference type="Proteomes" id="UP000317839"/>
    </source>
</evidence>
<comment type="cofactor">
    <cofactor evidence="1">
        <name>Zn(2+)</name>
        <dbReference type="ChEBI" id="CHEBI:29105"/>
    </cofactor>
</comment>
<dbReference type="SMART" id="SM00631">
    <property type="entry name" value="Zn_pept"/>
    <property type="match status" value="1"/>
</dbReference>
<sequence>MNINSNFEGGNIVCLNCEQADDIQLEIKKDNNSDFFQWFYFRLTGAQGQSCKMKIVNAKDAAYADGWPDYQAVASYDKDFWFRVPTKYEDGVVQIDHQPEFNSVYYAYFAPYSTERVSELVGWALDDPKVHLKVLGQTLDGQDLDQLIIGEPKEGKKKIWVHARQHPGETMASWWMEGFIHRLLDDDDALARRLLEKAVFYVVPNMNPDGSRRGHLRTNACGANLNREWLEPTMERSPEVYLLREQMQQIGVNFCLDVHGDEALPYNFIAGSQGVPCWNETLNDINDRFGYAMMKVNPDFQMTHGYPQDEPGKADLSMCSNWVSEEFKCVAITLEMPFKDTADTPQPVQGWSPERSIKLGASFVDALYEIIDDI</sequence>
<dbReference type="InterPro" id="IPR040626">
    <property type="entry name" value="Pepdidase_M14_N"/>
</dbReference>
<dbReference type="PANTHER" id="PTHR12756:SF11">
    <property type="entry name" value="CYTOSOLIC CARBOXYPEPTIDASE 1"/>
    <property type="match status" value="1"/>
</dbReference>
<dbReference type="GO" id="GO:0008270">
    <property type="term" value="F:zinc ion binding"/>
    <property type="evidence" value="ECO:0007669"/>
    <property type="project" value="InterPro"/>
</dbReference>
<dbReference type="PROSITE" id="PS52035">
    <property type="entry name" value="PEPTIDASE_M14"/>
    <property type="match status" value="1"/>
</dbReference>
<dbReference type="GO" id="GO:0006508">
    <property type="term" value="P:proteolysis"/>
    <property type="evidence" value="ECO:0007669"/>
    <property type="project" value="InterPro"/>
</dbReference>
<dbReference type="InterPro" id="IPR000834">
    <property type="entry name" value="Peptidase_M14"/>
</dbReference>
<dbReference type="Gene3D" id="2.60.40.3120">
    <property type="match status" value="1"/>
</dbReference>
<accession>A0A545TIS4</accession>
<comment type="similarity">
    <text evidence="2">Belongs to the peptidase M14 family.</text>
</comment>
<dbReference type="EMBL" id="VIKR01000001">
    <property type="protein sequence ID" value="TQV77113.1"/>
    <property type="molecule type" value="Genomic_DNA"/>
</dbReference>
<keyword evidence="5" id="KW-1185">Reference proteome</keyword>
<dbReference type="GO" id="GO:0004181">
    <property type="term" value="F:metallocarboxypeptidase activity"/>
    <property type="evidence" value="ECO:0007669"/>
    <property type="project" value="InterPro"/>
</dbReference>